<evidence type="ECO:0000256" key="5">
    <source>
        <dbReference type="ARBA" id="ARBA00023136"/>
    </source>
</evidence>
<keyword evidence="3 7" id="KW-0812">Transmembrane</keyword>
<evidence type="ECO:0000313" key="10">
    <source>
        <dbReference type="EMBL" id="QEG40046.1"/>
    </source>
</evidence>
<dbReference type="PANTHER" id="PTHR30572:SF4">
    <property type="entry name" value="ABC TRANSPORTER PERMEASE YTRF"/>
    <property type="match status" value="1"/>
</dbReference>
<gene>
    <name evidence="10" type="primary">macB_4</name>
    <name evidence="10" type="ORF">UC8_20500</name>
</gene>
<dbReference type="RefSeq" id="WP_068140061.1">
    <property type="nucleotide sequence ID" value="NZ_CP042914.1"/>
</dbReference>
<dbReference type="GO" id="GO:0005886">
    <property type="term" value="C:plasma membrane"/>
    <property type="evidence" value="ECO:0007669"/>
    <property type="project" value="UniProtKB-SubCell"/>
</dbReference>
<dbReference type="Pfam" id="PF12704">
    <property type="entry name" value="MacB_PCD"/>
    <property type="match status" value="1"/>
</dbReference>
<evidence type="ECO:0000256" key="7">
    <source>
        <dbReference type="SAM" id="Phobius"/>
    </source>
</evidence>
<dbReference type="InterPro" id="IPR025857">
    <property type="entry name" value="MacB_PCD"/>
</dbReference>
<keyword evidence="10" id="KW-0547">Nucleotide-binding</keyword>
<keyword evidence="4 7" id="KW-1133">Transmembrane helix</keyword>
<dbReference type="GO" id="GO:0016787">
    <property type="term" value="F:hydrolase activity"/>
    <property type="evidence" value="ECO:0007669"/>
    <property type="project" value="UniProtKB-KW"/>
</dbReference>
<evidence type="ECO:0000313" key="11">
    <source>
        <dbReference type="Proteomes" id="UP000325286"/>
    </source>
</evidence>
<name>A0A5B9QSM7_9BACT</name>
<evidence type="ECO:0000256" key="4">
    <source>
        <dbReference type="ARBA" id="ARBA00022989"/>
    </source>
</evidence>
<sequence>MRFSNFILKNVRRRPLRSILTVIAVALGVGAVVSLVGIATGFKQSFMNLYGEVGIDLLVIKGRVGRQLESGIPESMNDRILAIPGVVSAIPGVGDVISFPDDDLYMVVVNGWVPESEVFDHLTLLDGRFITKQDHRKLNLGTVLANNLDKKVGDTLEVYDGELFEIVGIFDSFSVLESGAMVMPMHELQPLIGREEQVLGISVITEDGSDAALVKRIREDIEALEKGIVARPAREHIDGLTEIQLASSMAWLTSAIALVIGGVGVMNTMIMSVQERTREIGVLRAIGWRRSRVVKMILAEAMVLGIVGAAVGIGGAIALVRLLTKLPAVSGLIEGDIPLYVVGYGVLLALLVGLVGGLFPALIASRMTPTAALRQE</sequence>
<evidence type="ECO:0000256" key="1">
    <source>
        <dbReference type="ARBA" id="ARBA00004651"/>
    </source>
</evidence>
<accession>A0A5B9QSM7</accession>
<dbReference type="GO" id="GO:0005524">
    <property type="term" value="F:ATP binding"/>
    <property type="evidence" value="ECO:0007669"/>
    <property type="project" value="UniProtKB-KW"/>
</dbReference>
<dbReference type="Pfam" id="PF02687">
    <property type="entry name" value="FtsX"/>
    <property type="match status" value="1"/>
</dbReference>
<feature type="domain" description="ABC3 transporter permease C-terminal" evidence="8">
    <location>
        <begin position="253"/>
        <end position="369"/>
    </location>
</feature>
<dbReference type="AlphaFoldDB" id="A0A5B9QSM7"/>
<keyword evidence="11" id="KW-1185">Reference proteome</keyword>
<comment type="similarity">
    <text evidence="6">Belongs to the ABC-4 integral membrane protein family.</text>
</comment>
<feature type="transmembrane region" description="Helical" evidence="7">
    <location>
        <begin position="339"/>
        <end position="364"/>
    </location>
</feature>
<feature type="transmembrane region" description="Helical" evidence="7">
    <location>
        <begin position="249"/>
        <end position="273"/>
    </location>
</feature>
<reference evidence="10 11" key="1">
    <citation type="submission" date="2019-08" db="EMBL/GenBank/DDBJ databases">
        <title>Deep-cultivation of Planctomycetes and their phenomic and genomic characterization uncovers novel biology.</title>
        <authorList>
            <person name="Wiegand S."/>
            <person name="Jogler M."/>
            <person name="Boedeker C."/>
            <person name="Pinto D."/>
            <person name="Vollmers J."/>
            <person name="Rivas-Marin E."/>
            <person name="Kohn T."/>
            <person name="Peeters S.H."/>
            <person name="Heuer A."/>
            <person name="Rast P."/>
            <person name="Oberbeckmann S."/>
            <person name="Bunk B."/>
            <person name="Jeske O."/>
            <person name="Meyerdierks A."/>
            <person name="Storesund J.E."/>
            <person name="Kallscheuer N."/>
            <person name="Luecker S."/>
            <person name="Lage O.M."/>
            <person name="Pohl T."/>
            <person name="Merkel B.J."/>
            <person name="Hornburger P."/>
            <person name="Mueller R.-W."/>
            <person name="Bruemmer F."/>
            <person name="Labrenz M."/>
            <person name="Spormann A.M."/>
            <person name="Op den Camp H."/>
            <person name="Overmann J."/>
            <person name="Amann R."/>
            <person name="Jetten M.S.M."/>
            <person name="Mascher T."/>
            <person name="Medema M.H."/>
            <person name="Devos D.P."/>
            <person name="Kaster A.-K."/>
            <person name="Ovreas L."/>
            <person name="Rohde M."/>
            <person name="Galperin M.Y."/>
            <person name="Jogler C."/>
        </authorList>
    </citation>
    <scope>NUCLEOTIDE SEQUENCE [LARGE SCALE GENOMIC DNA]</scope>
    <source>
        <strain evidence="10 11">UC8</strain>
    </source>
</reference>
<dbReference type="PANTHER" id="PTHR30572">
    <property type="entry name" value="MEMBRANE COMPONENT OF TRANSPORTER-RELATED"/>
    <property type="match status" value="1"/>
</dbReference>
<evidence type="ECO:0000256" key="6">
    <source>
        <dbReference type="ARBA" id="ARBA00038076"/>
    </source>
</evidence>
<evidence type="ECO:0000256" key="2">
    <source>
        <dbReference type="ARBA" id="ARBA00022475"/>
    </source>
</evidence>
<dbReference type="EC" id="3.6.3.-" evidence="10"/>
<keyword evidence="10" id="KW-0378">Hydrolase</keyword>
<comment type="subcellular location">
    <subcellularLocation>
        <location evidence="1">Cell membrane</location>
        <topology evidence="1">Multi-pass membrane protein</topology>
    </subcellularLocation>
</comment>
<dbReference type="KEGG" id="rul:UC8_20500"/>
<dbReference type="Proteomes" id="UP000325286">
    <property type="component" value="Chromosome"/>
</dbReference>
<organism evidence="10 11">
    <name type="scientific">Roseimaritima ulvae</name>
    <dbReference type="NCBI Taxonomy" id="980254"/>
    <lineage>
        <taxon>Bacteria</taxon>
        <taxon>Pseudomonadati</taxon>
        <taxon>Planctomycetota</taxon>
        <taxon>Planctomycetia</taxon>
        <taxon>Pirellulales</taxon>
        <taxon>Pirellulaceae</taxon>
        <taxon>Roseimaritima</taxon>
    </lineage>
</organism>
<evidence type="ECO:0000259" key="8">
    <source>
        <dbReference type="Pfam" id="PF02687"/>
    </source>
</evidence>
<protein>
    <submittedName>
        <fullName evidence="10">Macrolide export ATP-binding/permease protein MacB</fullName>
        <ecNumber evidence="10">3.6.3.-</ecNumber>
    </submittedName>
</protein>
<dbReference type="EMBL" id="CP042914">
    <property type="protein sequence ID" value="QEG40046.1"/>
    <property type="molecule type" value="Genomic_DNA"/>
</dbReference>
<feature type="transmembrane region" description="Helical" evidence="7">
    <location>
        <begin position="293"/>
        <end position="319"/>
    </location>
</feature>
<dbReference type="InterPro" id="IPR003838">
    <property type="entry name" value="ABC3_permease_C"/>
</dbReference>
<dbReference type="OrthoDB" id="9775474at2"/>
<evidence type="ECO:0000259" key="9">
    <source>
        <dbReference type="Pfam" id="PF12704"/>
    </source>
</evidence>
<feature type="domain" description="MacB-like periplasmic core" evidence="9">
    <location>
        <begin position="18"/>
        <end position="217"/>
    </location>
</feature>
<keyword evidence="2" id="KW-1003">Cell membrane</keyword>
<feature type="transmembrane region" description="Helical" evidence="7">
    <location>
        <begin position="20"/>
        <end position="42"/>
    </location>
</feature>
<keyword evidence="10" id="KW-0067">ATP-binding</keyword>
<dbReference type="InterPro" id="IPR050250">
    <property type="entry name" value="Macrolide_Exporter_MacB"/>
</dbReference>
<keyword evidence="5 7" id="KW-0472">Membrane</keyword>
<proteinExistence type="inferred from homology"/>
<evidence type="ECO:0000256" key="3">
    <source>
        <dbReference type="ARBA" id="ARBA00022692"/>
    </source>
</evidence>
<dbReference type="GO" id="GO:0022857">
    <property type="term" value="F:transmembrane transporter activity"/>
    <property type="evidence" value="ECO:0007669"/>
    <property type="project" value="TreeGrafter"/>
</dbReference>